<organism evidence="8 9">
    <name type="scientific">Paracoccus thiocyanatus</name>
    <dbReference type="NCBI Taxonomy" id="34006"/>
    <lineage>
        <taxon>Bacteria</taxon>
        <taxon>Pseudomonadati</taxon>
        <taxon>Pseudomonadota</taxon>
        <taxon>Alphaproteobacteria</taxon>
        <taxon>Rhodobacterales</taxon>
        <taxon>Paracoccaceae</taxon>
        <taxon>Paracoccus</taxon>
    </lineage>
</organism>
<dbReference type="Gene3D" id="1.10.150.130">
    <property type="match status" value="1"/>
</dbReference>
<keyword evidence="4" id="KW-0233">DNA recombination</keyword>
<dbReference type="InterPro" id="IPR050808">
    <property type="entry name" value="Phage_Integrase"/>
</dbReference>
<evidence type="ECO:0000313" key="9">
    <source>
        <dbReference type="Proteomes" id="UP000323956"/>
    </source>
</evidence>
<dbReference type="InterPro" id="IPR010998">
    <property type="entry name" value="Integrase_recombinase_N"/>
</dbReference>
<evidence type="ECO:0000259" key="7">
    <source>
        <dbReference type="PROSITE" id="PS51900"/>
    </source>
</evidence>
<keyword evidence="3 5" id="KW-0238">DNA-binding</keyword>
<feature type="domain" description="Tyr recombinase" evidence="6">
    <location>
        <begin position="157"/>
        <end position="344"/>
    </location>
</feature>
<dbReference type="GO" id="GO:0006310">
    <property type="term" value="P:DNA recombination"/>
    <property type="evidence" value="ECO:0007669"/>
    <property type="project" value="UniProtKB-KW"/>
</dbReference>
<evidence type="ECO:0000259" key="6">
    <source>
        <dbReference type="PROSITE" id="PS51898"/>
    </source>
</evidence>
<dbReference type="PROSITE" id="PS51898">
    <property type="entry name" value="TYR_RECOMBINASE"/>
    <property type="match status" value="1"/>
</dbReference>
<protein>
    <submittedName>
        <fullName evidence="8">Phage integrase family protein</fullName>
    </submittedName>
</protein>
<feature type="domain" description="Core-binding (CB)" evidence="7">
    <location>
        <begin position="63"/>
        <end position="145"/>
    </location>
</feature>
<dbReference type="Pfam" id="PF00589">
    <property type="entry name" value="Phage_integrase"/>
    <property type="match status" value="1"/>
</dbReference>
<gene>
    <name evidence="8" type="ORF">SAMN05421641_13115</name>
</gene>
<reference evidence="8 9" key="1">
    <citation type="submission" date="2017-01" db="EMBL/GenBank/DDBJ databases">
        <authorList>
            <person name="Varghese N."/>
            <person name="Submissions S."/>
        </authorList>
    </citation>
    <scope>NUCLEOTIDE SEQUENCE [LARGE SCALE GENOMIC DNA]</scope>
    <source>
        <strain evidence="8 9">ATCC 700171</strain>
    </source>
</reference>
<dbReference type="GO" id="GO:0015074">
    <property type="term" value="P:DNA integration"/>
    <property type="evidence" value="ECO:0007669"/>
    <property type="project" value="UniProtKB-KW"/>
</dbReference>
<dbReference type="PROSITE" id="PS51900">
    <property type="entry name" value="CB"/>
    <property type="match status" value="1"/>
</dbReference>
<evidence type="ECO:0000256" key="5">
    <source>
        <dbReference type="PROSITE-ProRule" id="PRU01248"/>
    </source>
</evidence>
<evidence type="ECO:0000256" key="1">
    <source>
        <dbReference type="ARBA" id="ARBA00008857"/>
    </source>
</evidence>
<name>A0A1N6Z5N0_9RHOB</name>
<evidence type="ECO:0000256" key="2">
    <source>
        <dbReference type="ARBA" id="ARBA00022908"/>
    </source>
</evidence>
<comment type="similarity">
    <text evidence="1">Belongs to the 'phage' integrase family.</text>
</comment>
<dbReference type="RefSeq" id="WP_223191498.1">
    <property type="nucleotide sequence ID" value="NZ_FTMK01000031.1"/>
</dbReference>
<dbReference type="GO" id="GO:0003677">
    <property type="term" value="F:DNA binding"/>
    <property type="evidence" value="ECO:0007669"/>
    <property type="project" value="UniProtKB-UniRule"/>
</dbReference>
<dbReference type="SUPFAM" id="SSF56349">
    <property type="entry name" value="DNA breaking-rejoining enzymes"/>
    <property type="match status" value="1"/>
</dbReference>
<dbReference type="InterPro" id="IPR044068">
    <property type="entry name" value="CB"/>
</dbReference>
<dbReference type="InterPro" id="IPR011010">
    <property type="entry name" value="DNA_brk_join_enz"/>
</dbReference>
<evidence type="ECO:0000313" key="8">
    <source>
        <dbReference type="EMBL" id="SIR22115.1"/>
    </source>
</evidence>
<dbReference type="InterPro" id="IPR002104">
    <property type="entry name" value="Integrase_catalytic"/>
</dbReference>
<sequence length="344" mass="39167">MSPKIELPRGVHRVKARGRDYFYFQPGRGTPNAGARIRLPDDPRSPEFWTAIRQLEGIAERTDTIGALIDAYIASWPSARKKITPATQSQYRRYLQVVRELWGNLPAEDLRPAHVEELMVKIGDKKPGRANNILYALRSMCSWARGPVGLLHSDPVHGVKTFESKGGHEPWTDDQLVFAEENLTGMLRRAFFLARYTGQRASDIIRMGWTDVDGDTISLRQKKTGVRPVCPIFPELEAEMATWEKRPGPFLLQDSGKNIGKPVSSNQLWKVFDDYRDKHEELDGVVWHGLRANAVIRLRRAGYTGQQISDTIGMSVEMVERYSRHQDRVAAAQTVLSTYRERKL</sequence>
<dbReference type="Gene3D" id="1.10.443.10">
    <property type="entry name" value="Intergrase catalytic core"/>
    <property type="match status" value="1"/>
</dbReference>
<dbReference type="PANTHER" id="PTHR30629:SF2">
    <property type="entry name" value="PROPHAGE INTEGRASE INTS-RELATED"/>
    <property type="match status" value="1"/>
</dbReference>
<dbReference type="AlphaFoldDB" id="A0A1N6Z5N0"/>
<dbReference type="InterPro" id="IPR013762">
    <property type="entry name" value="Integrase-like_cat_sf"/>
</dbReference>
<dbReference type="EMBL" id="FTMK01000031">
    <property type="protein sequence ID" value="SIR22115.1"/>
    <property type="molecule type" value="Genomic_DNA"/>
</dbReference>
<keyword evidence="2" id="KW-0229">DNA integration</keyword>
<dbReference type="PANTHER" id="PTHR30629">
    <property type="entry name" value="PROPHAGE INTEGRASE"/>
    <property type="match status" value="1"/>
</dbReference>
<proteinExistence type="inferred from homology"/>
<accession>A0A1N6Z5N0</accession>
<evidence type="ECO:0000256" key="3">
    <source>
        <dbReference type="ARBA" id="ARBA00023125"/>
    </source>
</evidence>
<evidence type="ECO:0000256" key="4">
    <source>
        <dbReference type="ARBA" id="ARBA00023172"/>
    </source>
</evidence>
<dbReference type="Proteomes" id="UP000323956">
    <property type="component" value="Unassembled WGS sequence"/>
</dbReference>